<dbReference type="PANTHER" id="PTHR16305:SF35">
    <property type="entry name" value="TRANSCRIPTIONAL ACTIVATOR DOMAIN"/>
    <property type="match status" value="1"/>
</dbReference>
<dbReference type="SUPFAM" id="SSF46894">
    <property type="entry name" value="C-terminal effector domain of the bipartite response regulators"/>
    <property type="match status" value="1"/>
</dbReference>
<name>A0A285E7C5_9ACTN</name>
<dbReference type="Pfam" id="PF13191">
    <property type="entry name" value="AAA_16"/>
    <property type="match status" value="1"/>
</dbReference>
<dbReference type="PROSITE" id="PS50043">
    <property type="entry name" value="HTH_LUXR_2"/>
    <property type="match status" value="1"/>
</dbReference>
<keyword evidence="1" id="KW-0547">Nucleotide-binding</keyword>
<evidence type="ECO:0000313" key="5">
    <source>
        <dbReference type="Proteomes" id="UP000219514"/>
    </source>
</evidence>
<evidence type="ECO:0000259" key="3">
    <source>
        <dbReference type="PROSITE" id="PS50043"/>
    </source>
</evidence>
<dbReference type="GO" id="GO:0005737">
    <property type="term" value="C:cytoplasm"/>
    <property type="evidence" value="ECO:0007669"/>
    <property type="project" value="TreeGrafter"/>
</dbReference>
<dbReference type="PANTHER" id="PTHR16305">
    <property type="entry name" value="TESTICULAR SOLUBLE ADENYLYL CYCLASE"/>
    <property type="match status" value="1"/>
</dbReference>
<dbReference type="InterPro" id="IPR000792">
    <property type="entry name" value="Tscrpt_reg_LuxR_C"/>
</dbReference>
<evidence type="ECO:0000256" key="2">
    <source>
        <dbReference type="ARBA" id="ARBA00022840"/>
    </source>
</evidence>
<dbReference type="AlphaFoldDB" id="A0A285E7C5"/>
<dbReference type="GO" id="GO:0003677">
    <property type="term" value="F:DNA binding"/>
    <property type="evidence" value="ECO:0007669"/>
    <property type="project" value="InterPro"/>
</dbReference>
<dbReference type="EMBL" id="OBDO01000001">
    <property type="protein sequence ID" value="SNX94907.1"/>
    <property type="molecule type" value="Genomic_DNA"/>
</dbReference>
<dbReference type="GO" id="GO:0005524">
    <property type="term" value="F:ATP binding"/>
    <property type="evidence" value="ECO:0007669"/>
    <property type="project" value="UniProtKB-KW"/>
</dbReference>
<organism evidence="4 5">
    <name type="scientific">Geodermatophilus sabuli</name>
    <dbReference type="NCBI Taxonomy" id="1564158"/>
    <lineage>
        <taxon>Bacteria</taxon>
        <taxon>Bacillati</taxon>
        <taxon>Actinomycetota</taxon>
        <taxon>Actinomycetes</taxon>
        <taxon>Geodermatophilales</taxon>
        <taxon>Geodermatophilaceae</taxon>
        <taxon>Geodermatophilus</taxon>
    </lineage>
</organism>
<dbReference type="SMART" id="SM00421">
    <property type="entry name" value="HTH_LUXR"/>
    <property type="match status" value="1"/>
</dbReference>
<dbReference type="InterPro" id="IPR016032">
    <property type="entry name" value="Sig_transdc_resp-reg_C-effctor"/>
</dbReference>
<dbReference type="InterPro" id="IPR041664">
    <property type="entry name" value="AAA_16"/>
</dbReference>
<feature type="domain" description="HTH luxR-type" evidence="3">
    <location>
        <begin position="845"/>
        <end position="908"/>
    </location>
</feature>
<sequence length="908" mass="95065">MLQGRERERAAVAVLLADAAAGRGGALVLRGQPGVGKSALLADTVARAAGTTVLRTQGIESESPLAFAALQRLLRPVAACVDRLPHPQAQALRTAFGEAAGGEADRFLVFLGALNVLAEAAERAPVVAVVDDAHWLDEASAAALQFVARRLQNERVALLFGARTGDVGTFDTGDLPALDLGGVDAAAAGALLSDRAGVPVPAEVRDALLAGTGANPLALVELAEALTADQLSGAAPLPERLPLTQGVERAFLDRCRRLPDQAQSLLLVAAADDSGRAAVVRQAAHELGVGEDALEAAERSGLLRVEGAAVELRHPLVRSAVYGAATSSGRRRVHRALAAALRGPDDADRRAWHLAASVEEPDDDVVAALDAAAERAVARGGHEAASAAWERAAELITAGEERARRLCRAAHAAWLTAQQVRGRALADAGLALTTDPGLRAELRRLRAHLEFHGASQDEAHRMVLEAAAEVAPHDRRQAGDLAMLGAALAASGARSGSPVDPTGLLPPAGPDAPVRDRCLVALVRGLHAVPERDWPRSTPALRAAVGLADRLDGVGDEDLLINLGVAAWFLGDDDVALRLQDRLLRDARETGGLVTTVHALTRRNIPELATGRWAAAATGAGEALTLAENSGQPVLAAWPTAVLAVLAALRGETARAVEHLAAVEAITAGHALGIVSELVSDLARWARGLLDAADPAALLQPLERLTALPVTQLAAPDRIEAAVRAGRDGAAREWVAELASFAEGTGAAWAAALAAHGRAVLADGEEAEEHFRAALSAHEHSPRLPARARTQLAYGRFLRRNRRRVDARPQLRAALGTFEELGAAPWAELARQELRASGETARRRDAVETPALTPQELQVAALVRQGLSNRDAAARLFLSPRTVDFHLRNVFAKLGVASRTELAALPMD</sequence>
<dbReference type="InterPro" id="IPR036388">
    <property type="entry name" value="WH-like_DNA-bd_sf"/>
</dbReference>
<keyword evidence="2" id="KW-0067">ATP-binding</keyword>
<reference evidence="4 5" key="1">
    <citation type="submission" date="2017-09" db="EMBL/GenBank/DDBJ databases">
        <authorList>
            <person name="Ehlers B."/>
            <person name="Leendertz F.H."/>
        </authorList>
    </citation>
    <scope>NUCLEOTIDE SEQUENCE [LARGE SCALE GENOMIC DNA]</scope>
    <source>
        <strain evidence="4 5">DSM 46844</strain>
    </source>
</reference>
<dbReference type="SUPFAM" id="SSF52540">
    <property type="entry name" value="P-loop containing nucleoside triphosphate hydrolases"/>
    <property type="match status" value="1"/>
</dbReference>
<accession>A0A285E7C5</accession>
<keyword evidence="5" id="KW-1185">Reference proteome</keyword>
<dbReference type="CDD" id="cd06170">
    <property type="entry name" value="LuxR_C_like"/>
    <property type="match status" value="1"/>
</dbReference>
<dbReference type="Proteomes" id="UP000219514">
    <property type="component" value="Unassembled WGS sequence"/>
</dbReference>
<dbReference type="Gene3D" id="1.10.10.10">
    <property type="entry name" value="Winged helix-like DNA-binding domain superfamily/Winged helix DNA-binding domain"/>
    <property type="match status" value="1"/>
</dbReference>
<dbReference type="InterPro" id="IPR027417">
    <property type="entry name" value="P-loop_NTPase"/>
</dbReference>
<proteinExistence type="predicted"/>
<dbReference type="OrthoDB" id="3514764at2"/>
<dbReference type="RefSeq" id="WP_097204386.1">
    <property type="nucleotide sequence ID" value="NZ_JACHXB010000001.1"/>
</dbReference>
<evidence type="ECO:0000313" key="4">
    <source>
        <dbReference type="EMBL" id="SNX94907.1"/>
    </source>
</evidence>
<protein>
    <submittedName>
        <fullName evidence="4">Regulatory protein, luxR family</fullName>
    </submittedName>
</protein>
<evidence type="ECO:0000256" key="1">
    <source>
        <dbReference type="ARBA" id="ARBA00022741"/>
    </source>
</evidence>
<dbReference type="GO" id="GO:0004016">
    <property type="term" value="F:adenylate cyclase activity"/>
    <property type="evidence" value="ECO:0007669"/>
    <property type="project" value="TreeGrafter"/>
</dbReference>
<gene>
    <name evidence="4" type="ORF">SAMN06893097_101708</name>
</gene>
<dbReference type="PRINTS" id="PR00038">
    <property type="entry name" value="HTHLUXR"/>
</dbReference>
<dbReference type="Pfam" id="PF00196">
    <property type="entry name" value="GerE"/>
    <property type="match status" value="1"/>
</dbReference>
<dbReference type="GO" id="GO:0006355">
    <property type="term" value="P:regulation of DNA-templated transcription"/>
    <property type="evidence" value="ECO:0007669"/>
    <property type="project" value="InterPro"/>
</dbReference>